<dbReference type="PROSITE" id="PS50925">
    <property type="entry name" value="BLUF"/>
    <property type="match status" value="1"/>
</dbReference>
<dbReference type="AlphaFoldDB" id="A0A1W0CMM5"/>
<dbReference type="Pfam" id="PF04940">
    <property type="entry name" value="BLUF"/>
    <property type="match status" value="1"/>
</dbReference>
<evidence type="ECO:0000313" key="3">
    <source>
        <dbReference type="Proteomes" id="UP000192721"/>
    </source>
</evidence>
<dbReference type="EMBL" id="MUKV01000024">
    <property type="protein sequence ID" value="OQS36057.1"/>
    <property type="molecule type" value="Genomic_DNA"/>
</dbReference>
<dbReference type="GO" id="GO:0071949">
    <property type="term" value="F:FAD binding"/>
    <property type="evidence" value="ECO:0007669"/>
    <property type="project" value="InterPro"/>
</dbReference>
<dbReference type="SUPFAM" id="SSF54975">
    <property type="entry name" value="Acylphosphatase/BLUF domain-like"/>
    <property type="match status" value="1"/>
</dbReference>
<dbReference type="InterPro" id="IPR036046">
    <property type="entry name" value="Acylphosphatase-like_dom_sf"/>
</dbReference>
<dbReference type="RefSeq" id="WP_043633938.1">
    <property type="nucleotide sequence ID" value="NZ_CP109905.1"/>
</dbReference>
<evidence type="ECO:0000313" key="2">
    <source>
        <dbReference type="EMBL" id="OQS36057.1"/>
    </source>
</evidence>
<feature type="domain" description="BLUF" evidence="1">
    <location>
        <begin position="2"/>
        <end position="93"/>
    </location>
</feature>
<dbReference type="GO" id="GO:0009882">
    <property type="term" value="F:blue light photoreceptor activity"/>
    <property type="evidence" value="ECO:0007669"/>
    <property type="project" value="InterPro"/>
</dbReference>
<dbReference type="SMART" id="SM01034">
    <property type="entry name" value="BLUF"/>
    <property type="match status" value="1"/>
</dbReference>
<comment type="caution">
    <text evidence="2">The sequence shown here is derived from an EMBL/GenBank/DDBJ whole genome shotgun (WGS) entry which is preliminary data.</text>
</comment>
<proteinExistence type="predicted"/>
<organism evidence="2 3">
    <name type="scientific">Chromobacterium haemolyticum</name>
    <dbReference type="NCBI Taxonomy" id="394935"/>
    <lineage>
        <taxon>Bacteria</taxon>
        <taxon>Pseudomonadati</taxon>
        <taxon>Pseudomonadota</taxon>
        <taxon>Betaproteobacteria</taxon>
        <taxon>Neisseriales</taxon>
        <taxon>Chromobacteriaceae</taxon>
        <taxon>Chromobacterium</taxon>
    </lineage>
</organism>
<evidence type="ECO:0000259" key="1">
    <source>
        <dbReference type="PROSITE" id="PS50925"/>
    </source>
</evidence>
<dbReference type="InterPro" id="IPR007024">
    <property type="entry name" value="BLUF_domain"/>
</dbReference>
<dbReference type="Gene3D" id="3.30.70.100">
    <property type="match status" value="1"/>
</dbReference>
<reference evidence="2 3" key="1">
    <citation type="submission" date="2017-02" db="EMBL/GenBank/DDBJ databases">
        <title>Chromobacterium haemolyticum H5244.</title>
        <authorList>
            <person name="Gulvik C.A."/>
        </authorList>
    </citation>
    <scope>NUCLEOTIDE SEQUENCE [LARGE SCALE GENOMIC DNA]</scope>
    <source>
        <strain evidence="2 3">H5244</strain>
    </source>
</reference>
<name>A0A1W0CMM5_9NEIS</name>
<protein>
    <submittedName>
        <fullName evidence="2">Blue light sensor protein</fullName>
    </submittedName>
</protein>
<sequence length="141" mass="15870">MLVRLTYCSRAHKSIDSDLVDDIMIAARKYNPAQGITGVLCYSKDVFVQSLEGGRAEVNLLYQKLAHDPRHQCLTLLDYQEVEQRRFANWSMAEVMMEKLNASLLLRYSAQARLDPFNLPGASTALLLEALAEAGSTQIRH</sequence>
<gene>
    <name evidence="2" type="ORF">B0T45_16335</name>
</gene>
<dbReference type="Proteomes" id="UP000192721">
    <property type="component" value="Unassembled WGS sequence"/>
</dbReference>
<accession>A0A1W0CMM5</accession>